<dbReference type="InterPro" id="IPR051678">
    <property type="entry name" value="AGP_Transferase"/>
</dbReference>
<protein>
    <submittedName>
        <fullName evidence="2">Aminoglycoside phosphotransferase (APT) family kinase protein</fullName>
    </submittedName>
</protein>
<keyword evidence="2" id="KW-0808">Transferase</keyword>
<accession>A0A3D9YTN8</accession>
<dbReference type="EMBL" id="QUMO01000003">
    <property type="protein sequence ID" value="REF85977.1"/>
    <property type="molecule type" value="Genomic_DNA"/>
</dbReference>
<evidence type="ECO:0000259" key="1">
    <source>
        <dbReference type="Pfam" id="PF01636"/>
    </source>
</evidence>
<dbReference type="GO" id="GO:0016301">
    <property type="term" value="F:kinase activity"/>
    <property type="evidence" value="ECO:0007669"/>
    <property type="project" value="UniProtKB-KW"/>
</dbReference>
<dbReference type="AlphaFoldDB" id="A0A3D9YTN8"/>
<dbReference type="Pfam" id="PF01636">
    <property type="entry name" value="APH"/>
    <property type="match status" value="1"/>
</dbReference>
<dbReference type="RefSeq" id="WP_115836571.1">
    <property type="nucleotide sequence ID" value="NZ_CP025086.1"/>
</dbReference>
<evidence type="ECO:0000313" key="2">
    <source>
        <dbReference type="EMBL" id="REF85977.1"/>
    </source>
</evidence>
<reference evidence="2 3" key="1">
    <citation type="submission" date="2018-08" db="EMBL/GenBank/DDBJ databases">
        <title>Genomic Encyclopedia of Type Strains, Phase IV (KMG-IV): sequencing the most valuable type-strain genomes for metagenomic binning, comparative biology and taxonomic classification.</title>
        <authorList>
            <person name="Goeker M."/>
        </authorList>
    </citation>
    <scope>NUCLEOTIDE SEQUENCE [LARGE SCALE GENOMIC DNA]</scope>
    <source>
        <strain evidence="2 3">BW863</strain>
    </source>
</reference>
<gene>
    <name evidence="2" type="ORF">DES32_2018</name>
</gene>
<keyword evidence="2" id="KW-0418">Kinase</keyword>
<proteinExistence type="predicted"/>
<dbReference type="PANTHER" id="PTHR21310">
    <property type="entry name" value="AMINOGLYCOSIDE PHOSPHOTRANSFERASE-RELATED-RELATED"/>
    <property type="match status" value="1"/>
</dbReference>
<name>A0A3D9YTN8_9HYPH</name>
<evidence type="ECO:0000313" key="3">
    <source>
        <dbReference type="Proteomes" id="UP000256900"/>
    </source>
</evidence>
<comment type="caution">
    <text evidence="2">The sequence shown here is derived from an EMBL/GenBank/DDBJ whole genome shotgun (WGS) entry which is preliminary data.</text>
</comment>
<feature type="domain" description="Aminoglycoside phosphotransferase" evidence="1">
    <location>
        <begin position="36"/>
        <end position="287"/>
    </location>
</feature>
<sequence>MKENWPRQVPAVELDAAGVARLVLPLFPGDRLRSFAPVSGGLTNTNYKVQLVEHRAPLLLRLYQRGIAPARKERAIDTLIARRVPVLHFFHLGEANPVTGHPYAVLDWIEAPDLQQSLAYMTQERRLALAPKIGRTLAAIHGFRFEVFGFFEDDLKIKGPIDFDRAGLLAYLDQSLIQGRGGERLGPELTQRLLAYAAEHGNILSDWLQQPSLVHGDFNAANILIRPEAGDEIAAIIDWEYALSASPAIDFGNLLRPPFDADTTFAEALARAYVEAGGFLPRDWRRIARLADIFSFADILNRPQAAGVVVADARRIVAGLLEAPTS</sequence>
<dbReference type="InterPro" id="IPR011009">
    <property type="entry name" value="Kinase-like_dom_sf"/>
</dbReference>
<dbReference type="OrthoDB" id="3806873at2"/>
<dbReference type="InterPro" id="IPR002575">
    <property type="entry name" value="Aminoglycoside_PTrfase"/>
</dbReference>
<dbReference type="Gene3D" id="3.90.1200.10">
    <property type="match status" value="1"/>
</dbReference>
<dbReference type="Proteomes" id="UP000256900">
    <property type="component" value="Unassembled WGS sequence"/>
</dbReference>
<organism evidence="2 3">
    <name type="scientific">Methylovirgula ligni</name>
    <dbReference type="NCBI Taxonomy" id="569860"/>
    <lineage>
        <taxon>Bacteria</taxon>
        <taxon>Pseudomonadati</taxon>
        <taxon>Pseudomonadota</taxon>
        <taxon>Alphaproteobacteria</taxon>
        <taxon>Hyphomicrobiales</taxon>
        <taxon>Beijerinckiaceae</taxon>
        <taxon>Methylovirgula</taxon>
    </lineage>
</organism>
<keyword evidence="3" id="KW-1185">Reference proteome</keyword>
<dbReference type="SUPFAM" id="SSF56112">
    <property type="entry name" value="Protein kinase-like (PK-like)"/>
    <property type="match status" value="1"/>
</dbReference>